<evidence type="ECO:0000313" key="2">
    <source>
        <dbReference type="EMBL" id="TNN39737.1"/>
    </source>
</evidence>
<evidence type="ECO:0000313" key="3">
    <source>
        <dbReference type="Proteomes" id="UP000314294"/>
    </source>
</evidence>
<dbReference type="EMBL" id="SRLO01001254">
    <property type="protein sequence ID" value="TNN39737.1"/>
    <property type="molecule type" value="Genomic_DNA"/>
</dbReference>
<gene>
    <name evidence="2" type="ORF">EYF80_050105</name>
</gene>
<dbReference type="Proteomes" id="UP000314294">
    <property type="component" value="Unassembled WGS sequence"/>
</dbReference>
<organism evidence="2 3">
    <name type="scientific">Liparis tanakae</name>
    <name type="common">Tanaka's snailfish</name>
    <dbReference type="NCBI Taxonomy" id="230148"/>
    <lineage>
        <taxon>Eukaryota</taxon>
        <taxon>Metazoa</taxon>
        <taxon>Chordata</taxon>
        <taxon>Craniata</taxon>
        <taxon>Vertebrata</taxon>
        <taxon>Euteleostomi</taxon>
        <taxon>Actinopterygii</taxon>
        <taxon>Neopterygii</taxon>
        <taxon>Teleostei</taxon>
        <taxon>Neoteleostei</taxon>
        <taxon>Acanthomorphata</taxon>
        <taxon>Eupercaria</taxon>
        <taxon>Perciformes</taxon>
        <taxon>Cottioidei</taxon>
        <taxon>Cottales</taxon>
        <taxon>Liparidae</taxon>
        <taxon>Liparis</taxon>
    </lineage>
</organism>
<sequence length="92" mass="9851">MEAPLGFNQSEQVMLKPCSLVSRSGPPLLSSLKLVEDLAQFPAAPRGGLDSLEQHRLVTGGVRELIGSPKYPISAHPPSQKSSFIQQLDAEA</sequence>
<protein>
    <submittedName>
        <fullName evidence="2">Uncharacterized protein</fullName>
    </submittedName>
</protein>
<reference evidence="2 3" key="1">
    <citation type="submission" date="2019-03" db="EMBL/GenBank/DDBJ databases">
        <title>First draft genome of Liparis tanakae, snailfish: a comprehensive survey of snailfish specific genes.</title>
        <authorList>
            <person name="Kim W."/>
            <person name="Song I."/>
            <person name="Jeong J.-H."/>
            <person name="Kim D."/>
            <person name="Kim S."/>
            <person name="Ryu S."/>
            <person name="Song J.Y."/>
            <person name="Lee S.K."/>
        </authorList>
    </citation>
    <scope>NUCLEOTIDE SEQUENCE [LARGE SCALE GENOMIC DNA]</scope>
    <source>
        <tissue evidence="2">Muscle</tissue>
    </source>
</reference>
<feature type="compositionally biased region" description="Polar residues" evidence="1">
    <location>
        <begin position="77"/>
        <end position="86"/>
    </location>
</feature>
<proteinExistence type="predicted"/>
<accession>A0A4Z2FET9</accession>
<keyword evidence="3" id="KW-1185">Reference proteome</keyword>
<name>A0A4Z2FET9_9TELE</name>
<dbReference type="AlphaFoldDB" id="A0A4Z2FET9"/>
<feature type="region of interest" description="Disordered" evidence="1">
    <location>
        <begin position="69"/>
        <end position="92"/>
    </location>
</feature>
<comment type="caution">
    <text evidence="2">The sequence shown here is derived from an EMBL/GenBank/DDBJ whole genome shotgun (WGS) entry which is preliminary data.</text>
</comment>
<evidence type="ECO:0000256" key="1">
    <source>
        <dbReference type="SAM" id="MobiDB-lite"/>
    </source>
</evidence>